<keyword evidence="1" id="KW-1133">Transmembrane helix</keyword>
<feature type="transmembrane region" description="Helical" evidence="1">
    <location>
        <begin position="21"/>
        <end position="40"/>
    </location>
</feature>
<dbReference type="Proteomes" id="UP000682843">
    <property type="component" value="Chromosome"/>
</dbReference>
<dbReference type="EMBL" id="CP036498">
    <property type="protein sequence ID" value="QUS38083.1"/>
    <property type="molecule type" value="Genomic_DNA"/>
</dbReference>
<organism evidence="2 3">
    <name type="scientific">Tardiphaga alba</name>
    <dbReference type="NCBI Taxonomy" id="340268"/>
    <lineage>
        <taxon>Bacteria</taxon>
        <taxon>Pseudomonadati</taxon>
        <taxon>Pseudomonadota</taxon>
        <taxon>Alphaproteobacteria</taxon>
        <taxon>Hyphomicrobiales</taxon>
        <taxon>Nitrobacteraceae</taxon>
        <taxon>Tardiphaga</taxon>
    </lineage>
</organism>
<evidence type="ECO:0008006" key="4">
    <source>
        <dbReference type="Google" id="ProtNLM"/>
    </source>
</evidence>
<dbReference type="RefSeq" id="WP_211911617.1">
    <property type="nucleotide sequence ID" value="NZ_CP036498.1"/>
</dbReference>
<protein>
    <recommendedName>
        <fullName evidence="4">DUF4129 domain-containing protein</fullName>
    </recommendedName>
</protein>
<evidence type="ECO:0000256" key="1">
    <source>
        <dbReference type="SAM" id="Phobius"/>
    </source>
</evidence>
<evidence type="ECO:0000313" key="3">
    <source>
        <dbReference type="Proteomes" id="UP000682843"/>
    </source>
</evidence>
<proteinExistence type="predicted"/>
<name>A0ABX8A3F1_9BRAD</name>
<keyword evidence="3" id="KW-1185">Reference proteome</keyword>
<evidence type="ECO:0000313" key="2">
    <source>
        <dbReference type="EMBL" id="QUS38083.1"/>
    </source>
</evidence>
<feature type="transmembrane region" description="Helical" evidence="1">
    <location>
        <begin position="52"/>
        <end position="73"/>
    </location>
</feature>
<reference evidence="2 3" key="1">
    <citation type="submission" date="2019-02" db="EMBL/GenBank/DDBJ databases">
        <title>Emended description of the genus Rhodopseudomonas and description of Rhodopseudomonas albus sp. nov., a non-phototrophic, heavy-metal-tolerant bacterium isolated from garden soil.</title>
        <authorList>
            <person name="Bao Z."/>
            <person name="Cao W.W."/>
            <person name="Sato Y."/>
            <person name="Nishizawa T."/>
            <person name="Zhao J."/>
            <person name="Guo Y."/>
            <person name="Ohta H."/>
        </authorList>
    </citation>
    <scope>NUCLEOTIDE SEQUENCE [LARGE SCALE GENOMIC DNA]</scope>
    <source>
        <strain evidence="2 3">SK50-23</strain>
    </source>
</reference>
<gene>
    <name evidence="2" type="ORF">RPMA_03850</name>
</gene>
<sequence length="225" mass="25679">MDPTFGVPTTKMLDTVKSLPTWLLVGLSIFLLAILLWPPFLLGLPEVMRPSVPVALLLVTTLTICNLLSLWFAHVAERQRRSRAGDLDRLVHLYRPLKALFLTRHPTVCTGIGSPYLRQRIENAWAALGAYGRLSRRVKRALRALFDKQRSSSAEIEYGGSFPMSEIIKIVRAKVRYANPELHDLVNQADRSRYEEYDNILMTDAEYALLEHIDREHRSLSKRVG</sequence>
<keyword evidence="1" id="KW-0472">Membrane</keyword>
<keyword evidence="1" id="KW-0812">Transmembrane</keyword>
<accession>A0ABX8A3F1</accession>